<proteinExistence type="predicted"/>
<name>A0A6J6FEB8_9ZZZZ</name>
<gene>
    <name evidence="1" type="ORF">UFOPK1493_03514</name>
</gene>
<dbReference type="Gene3D" id="3.40.630.10">
    <property type="entry name" value="Zn peptidases"/>
    <property type="match status" value="1"/>
</dbReference>
<dbReference type="AlphaFoldDB" id="A0A6J6FEB8"/>
<reference evidence="1" key="1">
    <citation type="submission" date="2020-05" db="EMBL/GenBank/DDBJ databases">
        <authorList>
            <person name="Chiriac C."/>
            <person name="Salcher M."/>
            <person name="Ghai R."/>
            <person name="Kavagutti S V."/>
        </authorList>
    </citation>
    <scope>NUCLEOTIDE SEQUENCE</scope>
</reference>
<sequence>MIEPLSRSYVDARAAFLEAAAAVGARLTAHPHPLRGVQGEELFVDVAEVGPADADDVIVVVSGTHGVEGYLGSALQRHHLATLDPDRTTGPTLVFVHALNPYGMSWVRRVNEDNVDLNRNFVDWSQPVPANTEYAQLADLLVPSSWTAQDQERTLLALMGAVQEFGMDRMQQIIQGGQFDHPTGVFYGGTGPTWSHRWLRDFASRRLAGVRRAAIIDLHTGLGPWGHGSLLSSNRPGEAAHDRQVAWWHDVTSLDDGESVSAIVTGDWLAAAEGFAPGTEITGICIEYGTVDAITVLQSLRADAVLHAHGDPTAPEAVAVRDQVRAAFVDDDPAWLEACWPRYQFVATAALERLGP</sequence>
<dbReference type="SUPFAM" id="SSF53187">
    <property type="entry name" value="Zn-dependent exopeptidases"/>
    <property type="match status" value="1"/>
</dbReference>
<dbReference type="Pfam" id="PF10994">
    <property type="entry name" value="DUF2817"/>
    <property type="match status" value="1"/>
</dbReference>
<dbReference type="EMBL" id="CAEZSR010000199">
    <property type="protein sequence ID" value="CAB4587231.1"/>
    <property type="molecule type" value="Genomic_DNA"/>
</dbReference>
<dbReference type="InterPro" id="IPR021259">
    <property type="entry name" value="DUF2817"/>
</dbReference>
<accession>A0A6J6FEB8</accession>
<evidence type="ECO:0000313" key="1">
    <source>
        <dbReference type="EMBL" id="CAB4587231.1"/>
    </source>
</evidence>
<organism evidence="1">
    <name type="scientific">freshwater metagenome</name>
    <dbReference type="NCBI Taxonomy" id="449393"/>
    <lineage>
        <taxon>unclassified sequences</taxon>
        <taxon>metagenomes</taxon>
        <taxon>ecological metagenomes</taxon>
    </lineage>
</organism>
<dbReference type="CDD" id="cd06233">
    <property type="entry name" value="M14-like"/>
    <property type="match status" value="1"/>
</dbReference>
<protein>
    <submittedName>
        <fullName evidence="1">Unannotated protein</fullName>
    </submittedName>
</protein>